<evidence type="ECO:0000313" key="2">
    <source>
        <dbReference type="EMBL" id="ADN08409.1"/>
    </source>
</evidence>
<gene>
    <name evidence="2" type="ordered locus">Saut_0360</name>
</gene>
<dbReference type="KEGG" id="sua:Saut_0360"/>
<keyword evidence="1" id="KW-0472">Membrane</keyword>
<sequence length="36" mass="4093">MSYTLALVFLLGGLGLTALGIYFYRKLKEAEAEKRR</sequence>
<keyword evidence="1" id="KW-1133">Transmembrane helix</keyword>
<keyword evidence="1" id="KW-0812">Transmembrane</keyword>
<reference evidence="3" key="1">
    <citation type="journal article" date="2010" name="Stand. Genomic Sci.">
        <title>Complete genome sequence of Sulfurimonas autotrophica type strain (OK10).</title>
        <authorList>
            <person name="Sikorski J."/>
            <person name="Munk C."/>
            <person name="Lapidus A."/>
            <person name="Djao O."/>
            <person name="Lucas S."/>
            <person name="Glavina Del Rio T."/>
            <person name="Nolan M."/>
            <person name="Tice H."/>
            <person name="Han C."/>
            <person name="Cheng J."/>
            <person name="Tapia R."/>
            <person name="Goodwin L."/>
            <person name="Pitluck S."/>
            <person name="Liolios K."/>
            <person name="Ivanova N."/>
            <person name="Mavromatis K."/>
            <person name="Mikhailova N."/>
            <person name="Pati A."/>
            <person name="Sims D."/>
            <person name="Meincke L."/>
            <person name="Brettin T."/>
            <person name="Detter J."/>
            <person name="Chen A."/>
            <person name="Palaniappan K."/>
            <person name="Land M."/>
            <person name="Hauser L."/>
            <person name="Chang Y."/>
            <person name="Jeffries C."/>
            <person name="Rohde M."/>
            <person name="Lang E."/>
            <person name="Spring S."/>
            <person name="Goker M."/>
            <person name="Woyke T."/>
            <person name="Bristow J."/>
            <person name="Eisen J."/>
            <person name="Markowitz V."/>
            <person name="Hugenholtz P."/>
            <person name="Kyrpides N."/>
            <person name="Klenk H."/>
        </authorList>
    </citation>
    <scope>NUCLEOTIDE SEQUENCE [LARGE SCALE GENOMIC DNA]</scope>
    <source>
        <strain evidence="3">ATCC BAA-671 / DSM 16294 / JCM 11897 / OK10</strain>
    </source>
</reference>
<protein>
    <submittedName>
        <fullName evidence="2">Uncharacterized protein</fullName>
    </submittedName>
</protein>
<feature type="transmembrane region" description="Helical" evidence="1">
    <location>
        <begin position="6"/>
        <end position="24"/>
    </location>
</feature>
<dbReference type="EMBL" id="CP002205">
    <property type="protein sequence ID" value="ADN08409.1"/>
    <property type="molecule type" value="Genomic_DNA"/>
</dbReference>
<evidence type="ECO:0000256" key="1">
    <source>
        <dbReference type="SAM" id="Phobius"/>
    </source>
</evidence>
<keyword evidence="3" id="KW-1185">Reference proteome</keyword>
<proteinExistence type="predicted"/>
<dbReference type="Proteomes" id="UP000007803">
    <property type="component" value="Chromosome"/>
</dbReference>
<dbReference type="AlphaFoldDB" id="E0UUH3"/>
<organism evidence="2 3">
    <name type="scientific">Sulfurimonas autotrophica (strain ATCC BAA-671 / DSM 16294 / JCM 11897 / OK10)</name>
    <dbReference type="NCBI Taxonomy" id="563040"/>
    <lineage>
        <taxon>Bacteria</taxon>
        <taxon>Pseudomonadati</taxon>
        <taxon>Campylobacterota</taxon>
        <taxon>Epsilonproteobacteria</taxon>
        <taxon>Campylobacterales</taxon>
        <taxon>Sulfurimonadaceae</taxon>
        <taxon>Sulfurimonas</taxon>
    </lineage>
</organism>
<accession>E0UUH3</accession>
<name>E0UUH3_SULAO</name>
<evidence type="ECO:0000313" key="3">
    <source>
        <dbReference type="Proteomes" id="UP000007803"/>
    </source>
</evidence>
<dbReference type="HOGENOM" id="CLU_3358918_0_0_7"/>